<reference evidence="2" key="1">
    <citation type="submission" date="2015-12" db="EMBL/GenBank/DDBJ databases">
        <title>De novo transcriptome assembly of four potential Pierce s Disease insect vectors from Arizona vineyards.</title>
        <authorList>
            <person name="Tassone E.E."/>
        </authorList>
    </citation>
    <scope>NUCLEOTIDE SEQUENCE</scope>
</reference>
<gene>
    <name evidence="2" type="ORF">g.41583</name>
</gene>
<protein>
    <submittedName>
        <fullName evidence="2">Uncharacterized protein</fullName>
    </submittedName>
</protein>
<sequence>MDFVCRIFSFTFVLFGIILGRISSDQNLSRNVNNSILNISKIKRKHVTNILNPNNTDVPQALNKESSIENVNRGDMAVSEEVSEVSEVNDEHKNDTHEINIMNSSTEKNIISIDKLFPKTDAGIPFLHIVFDWLQSLSE</sequence>
<evidence type="ECO:0000256" key="1">
    <source>
        <dbReference type="SAM" id="SignalP"/>
    </source>
</evidence>
<keyword evidence="1" id="KW-0732">Signal</keyword>
<accession>A0A1B6D3I9</accession>
<proteinExistence type="predicted"/>
<dbReference type="AlphaFoldDB" id="A0A1B6D3I9"/>
<name>A0A1B6D3I9_9HEMI</name>
<organism evidence="2">
    <name type="scientific">Clastoptera arizonana</name>
    <name type="common">Arizona spittle bug</name>
    <dbReference type="NCBI Taxonomy" id="38151"/>
    <lineage>
        <taxon>Eukaryota</taxon>
        <taxon>Metazoa</taxon>
        <taxon>Ecdysozoa</taxon>
        <taxon>Arthropoda</taxon>
        <taxon>Hexapoda</taxon>
        <taxon>Insecta</taxon>
        <taxon>Pterygota</taxon>
        <taxon>Neoptera</taxon>
        <taxon>Paraneoptera</taxon>
        <taxon>Hemiptera</taxon>
        <taxon>Auchenorrhyncha</taxon>
        <taxon>Cercopoidea</taxon>
        <taxon>Clastopteridae</taxon>
        <taxon>Clastoptera</taxon>
    </lineage>
</organism>
<feature type="chain" id="PRO_5008580912" evidence="1">
    <location>
        <begin position="25"/>
        <end position="139"/>
    </location>
</feature>
<dbReference type="EMBL" id="GEDC01017047">
    <property type="protein sequence ID" value="JAS20251.1"/>
    <property type="molecule type" value="Transcribed_RNA"/>
</dbReference>
<feature type="signal peptide" evidence="1">
    <location>
        <begin position="1"/>
        <end position="24"/>
    </location>
</feature>
<evidence type="ECO:0000313" key="2">
    <source>
        <dbReference type="EMBL" id="JAS20251.1"/>
    </source>
</evidence>